<evidence type="ECO:0000259" key="3">
    <source>
        <dbReference type="Pfam" id="PF22939"/>
    </source>
</evidence>
<reference evidence="5 6" key="1">
    <citation type="journal article" date="2013" name="PLoS Genet.">
        <title>The genome and development-dependent transcriptomes of Pyronema confluens: a window into fungal evolution.</title>
        <authorList>
            <person name="Traeger S."/>
            <person name="Altegoer F."/>
            <person name="Freitag M."/>
            <person name="Gabaldon T."/>
            <person name="Kempken F."/>
            <person name="Kumar A."/>
            <person name="Marcet-Houben M."/>
            <person name="Poggeler S."/>
            <person name="Stajich J.E."/>
            <person name="Nowrousian M."/>
        </authorList>
    </citation>
    <scope>NUCLEOTIDE SEQUENCE [LARGE SCALE GENOMIC DNA]</scope>
    <source>
        <strain evidence="6">CBS 100304</strain>
        <tissue evidence="5">Vegetative mycelium</tissue>
    </source>
</reference>
<dbReference type="STRING" id="1076935.U4L6J5"/>
<feature type="domain" description="Nephrocystin 3-like N-terminal" evidence="4">
    <location>
        <begin position="255"/>
        <end position="431"/>
    </location>
</feature>
<dbReference type="SUPFAM" id="SSF48403">
    <property type="entry name" value="Ankyrin repeat"/>
    <property type="match status" value="1"/>
</dbReference>
<keyword evidence="1" id="KW-0677">Repeat</keyword>
<organism evidence="5 6">
    <name type="scientific">Pyronema omphalodes (strain CBS 100304)</name>
    <name type="common">Pyronema confluens</name>
    <dbReference type="NCBI Taxonomy" id="1076935"/>
    <lineage>
        <taxon>Eukaryota</taxon>
        <taxon>Fungi</taxon>
        <taxon>Dikarya</taxon>
        <taxon>Ascomycota</taxon>
        <taxon>Pezizomycotina</taxon>
        <taxon>Pezizomycetes</taxon>
        <taxon>Pezizales</taxon>
        <taxon>Pyronemataceae</taxon>
        <taxon>Pyronema</taxon>
    </lineage>
</organism>
<keyword evidence="2" id="KW-0040">ANK repeat</keyword>
<sequence>MSDPVSAAASIVGLIGLVNEVSKILITYVSAVKSAPEEARRLQSELAVFGSVLNQFRDFLRKEQQGQLKGSHFGDMSFLVSVLGFTSSQLNELYKKLDKLSPHGGNKVAEFWEKLKWPMKQEECEKTMVTLHRLAQCLQFSLEVSNYSLLSEAYSDVMARLEKNQSNVQVTISTLQQIMVPIPEQLSIQSNQLGDILAILGEVEKYGAEIREISRGVRQLTVRSQEEALVELGQWMTRIEPQIRHRDISTKRLDGTGDWFVQTRNFRDWAGLNNDGEDFGVGTRVFGCFGKPGAGKSIICSLVIDHLAQVAKSQKNTCVLWIYCDYGDEPQQTPENMVGALLKQVLHTDTGSGVFDDIVKELQTTKKGSGTLKFDSGCKFLAEALRKFNTSYICIDALDEFQNRDKFLHSLNELLKSPGLKDSLRIFFTGRPQIAEEVKGYFVQDSGLLSVTLEANKSDIEKFVNDKINSDDSGILMSMDQRKEIVNRIMETSDGMFLLPALQIQHVLDQPTIRTRREALASMPRELEGTFLEMIRRIESQPEGKKNQGVSTLQWVLLSERQLTIEELRHALSIRPGDKQLDEEGFPTNRSLLDCCLGLVIIDESTESVRLVHKSLQDFFEKRSGKLFPRGHEEIASTCLTYMSFNKNSHLDSTKRVLHDYAIRNWGHHVRKSSDGAVAAGIGGFEIASAILRDNSSNSYGYFPWFNAYNRQYHRYELGYIDSTTESDIFHIPVHFGLTGLVQYILENWTINIDHGFEYGVYTNETPLLRAVKLGHNALAKLLLEKGADTEPHNSDGDRPLLFAAEKGNDAAVRLLLDADADIEAQQGGRSQGTTALIAAAGSGHYTIVKLLLDKGANVDSEAYDGTTPLMQAVFHPLVVHLLLERGADVNLRDDEGYTALQLGISKIATLKLLLENGANIEDKQDTGTALSKAAYRGLDASVQFLLDKGADIEAPDVRGRPPLYYAALRGNESTIRLLLDNGADPHAKDKDGRTIWIDMNRTLRDKVTEDENHFLRKFLTQKG</sequence>
<gene>
    <name evidence="5" type="ORF">PCON_11694</name>
</gene>
<dbReference type="Gene3D" id="3.40.50.300">
    <property type="entry name" value="P-loop containing nucleotide triphosphate hydrolases"/>
    <property type="match status" value="1"/>
</dbReference>
<dbReference type="OrthoDB" id="448455at2759"/>
<dbReference type="Pfam" id="PF12796">
    <property type="entry name" value="Ank_2"/>
    <property type="match status" value="3"/>
</dbReference>
<dbReference type="PANTHER" id="PTHR10039">
    <property type="entry name" value="AMELOGENIN"/>
    <property type="match status" value="1"/>
</dbReference>
<dbReference type="Pfam" id="PF24883">
    <property type="entry name" value="NPHP3_N"/>
    <property type="match status" value="1"/>
</dbReference>
<feature type="repeat" description="ANK" evidence="2">
    <location>
        <begin position="926"/>
        <end position="958"/>
    </location>
</feature>
<dbReference type="Gene3D" id="1.25.40.20">
    <property type="entry name" value="Ankyrin repeat-containing domain"/>
    <property type="match status" value="3"/>
</dbReference>
<evidence type="ECO:0000313" key="5">
    <source>
        <dbReference type="EMBL" id="CCX12100.1"/>
    </source>
</evidence>
<evidence type="ECO:0000259" key="4">
    <source>
        <dbReference type="Pfam" id="PF24883"/>
    </source>
</evidence>
<accession>U4L6J5</accession>
<feature type="repeat" description="ANK" evidence="2">
    <location>
        <begin position="959"/>
        <end position="991"/>
    </location>
</feature>
<dbReference type="eggNOG" id="KOG0504">
    <property type="taxonomic scope" value="Eukaryota"/>
</dbReference>
<proteinExistence type="predicted"/>
<feature type="repeat" description="ANK" evidence="2">
    <location>
        <begin position="796"/>
        <end position="828"/>
    </location>
</feature>
<feature type="repeat" description="ANK" evidence="2">
    <location>
        <begin position="763"/>
        <end position="795"/>
    </location>
</feature>
<dbReference type="InterPro" id="IPR027417">
    <property type="entry name" value="P-loop_NTPase"/>
</dbReference>
<dbReference type="SUPFAM" id="SSF52540">
    <property type="entry name" value="P-loop containing nucleoside triphosphate hydrolases"/>
    <property type="match status" value="1"/>
</dbReference>
<dbReference type="InterPro" id="IPR054471">
    <property type="entry name" value="GPIID_WHD"/>
</dbReference>
<dbReference type="PROSITE" id="PS50297">
    <property type="entry name" value="ANK_REP_REGION"/>
    <property type="match status" value="5"/>
</dbReference>
<evidence type="ECO:0000256" key="2">
    <source>
        <dbReference type="PROSITE-ProRule" id="PRU00023"/>
    </source>
</evidence>
<dbReference type="InterPro" id="IPR002110">
    <property type="entry name" value="Ankyrin_rpt"/>
</dbReference>
<dbReference type="OMA" id="CNPEKEI"/>
<dbReference type="InterPro" id="IPR036770">
    <property type="entry name" value="Ankyrin_rpt-contain_sf"/>
</dbReference>
<feature type="domain" description="GPI inositol-deacylase winged helix" evidence="3">
    <location>
        <begin position="546"/>
        <end position="621"/>
    </location>
</feature>
<protein>
    <submittedName>
        <fullName evidence="5">Similar to Ankyrin repeat domain-containing protein 50 acc. no. Q9ULJ7</fullName>
    </submittedName>
</protein>
<dbReference type="EMBL" id="HF935675">
    <property type="protein sequence ID" value="CCX12100.1"/>
    <property type="molecule type" value="Genomic_DNA"/>
</dbReference>
<feature type="repeat" description="ANK" evidence="2">
    <location>
        <begin position="865"/>
        <end position="895"/>
    </location>
</feature>
<dbReference type="InterPro" id="IPR056884">
    <property type="entry name" value="NPHP3-like_N"/>
</dbReference>
<feature type="repeat" description="ANK" evidence="2">
    <location>
        <begin position="832"/>
        <end position="864"/>
    </location>
</feature>
<dbReference type="Pfam" id="PF22939">
    <property type="entry name" value="WHD_GPIID"/>
    <property type="match status" value="1"/>
</dbReference>
<dbReference type="AlphaFoldDB" id="U4L6J5"/>
<dbReference type="PROSITE" id="PS50088">
    <property type="entry name" value="ANK_REPEAT"/>
    <property type="match status" value="6"/>
</dbReference>
<dbReference type="SMART" id="SM00248">
    <property type="entry name" value="ANK"/>
    <property type="match status" value="7"/>
</dbReference>
<keyword evidence="6" id="KW-1185">Reference proteome</keyword>
<name>U4L6J5_PYROM</name>
<evidence type="ECO:0000313" key="6">
    <source>
        <dbReference type="Proteomes" id="UP000018144"/>
    </source>
</evidence>
<dbReference type="Proteomes" id="UP000018144">
    <property type="component" value="Unassembled WGS sequence"/>
</dbReference>
<dbReference type="PRINTS" id="PR01415">
    <property type="entry name" value="ANKYRIN"/>
</dbReference>
<dbReference type="PANTHER" id="PTHR10039:SF16">
    <property type="entry name" value="GPI INOSITOL-DEACYLASE"/>
    <property type="match status" value="1"/>
</dbReference>
<evidence type="ECO:0000256" key="1">
    <source>
        <dbReference type="ARBA" id="ARBA00022737"/>
    </source>
</evidence>